<comment type="caution">
    <text evidence="4">The sequence shown here is derived from an EMBL/GenBank/DDBJ whole genome shotgun (WGS) entry which is preliminary data.</text>
</comment>
<feature type="transmembrane region" description="Helical" evidence="2">
    <location>
        <begin position="164"/>
        <end position="185"/>
    </location>
</feature>
<evidence type="ECO:0000256" key="1">
    <source>
        <dbReference type="ARBA" id="ARBA00005801"/>
    </source>
</evidence>
<gene>
    <name evidence="4" type="ORF">D7V94_05165</name>
</gene>
<keyword evidence="2" id="KW-0812">Transmembrane</keyword>
<dbReference type="Gene3D" id="1.20.120.1220">
    <property type="match status" value="1"/>
</dbReference>
<dbReference type="Proteomes" id="UP000280696">
    <property type="component" value="Unassembled WGS sequence"/>
</dbReference>
<feature type="domain" description="Prepilin type IV endopeptidase peptidase" evidence="3">
    <location>
        <begin position="77"/>
        <end position="180"/>
    </location>
</feature>
<dbReference type="RefSeq" id="WP_120467855.1">
    <property type="nucleotide sequence ID" value="NZ_RAYQ01000004.1"/>
</dbReference>
<reference evidence="4 5" key="1">
    <citation type="submission" date="2018-09" db="EMBL/GenBank/DDBJ databases">
        <title>Murine metabolic-syndrome-specific gut microbial biobank.</title>
        <authorList>
            <person name="Liu C."/>
        </authorList>
    </citation>
    <scope>NUCLEOTIDE SEQUENCE [LARGE SCALE GENOMIC DNA]</scope>
    <source>
        <strain evidence="4 5">0.1xD8-82</strain>
    </source>
</reference>
<feature type="transmembrane region" description="Helical" evidence="2">
    <location>
        <begin position="12"/>
        <end position="33"/>
    </location>
</feature>
<evidence type="ECO:0000256" key="2">
    <source>
        <dbReference type="SAM" id="Phobius"/>
    </source>
</evidence>
<feature type="transmembrane region" description="Helical" evidence="2">
    <location>
        <begin position="67"/>
        <end position="88"/>
    </location>
</feature>
<sequence length="220" mass="24166">MIKILSMSLWLIRFAIGACVFHFFYVIICRFTAGRARIPDRYFRGEMAGGLFFICCGARFGCGRWGLLSVHGMIAFLYLGILTVIAFIDWNTRIIFDCFHIFIALLGIAAVWLWPEHNLMDRLIGAAAVAGPMLLLAFVVEGAFGGGDIKLMAVSGFLLGWRAVLSAILLGVFAGGAYCICMLAAKKLSRKDSFALGPFLAFGLGIALFWGDRIAELYLI</sequence>
<dbReference type="InterPro" id="IPR050882">
    <property type="entry name" value="Prepilin_peptidase/N-MTase"/>
</dbReference>
<organism evidence="4 5">
    <name type="scientific">Parablautia intestinalis</name>
    <dbReference type="NCBI Taxonomy" id="2320100"/>
    <lineage>
        <taxon>Bacteria</taxon>
        <taxon>Bacillati</taxon>
        <taxon>Bacillota</taxon>
        <taxon>Clostridia</taxon>
        <taxon>Lachnospirales</taxon>
        <taxon>Lachnospiraceae</taxon>
        <taxon>Parablautia</taxon>
    </lineage>
</organism>
<dbReference type="AlphaFoldDB" id="A0A3A9AND5"/>
<dbReference type="EMBL" id="RAYQ01000004">
    <property type="protein sequence ID" value="RKI92907.1"/>
    <property type="molecule type" value="Genomic_DNA"/>
</dbReference>
<dbReference type="GO" id="GO:0005886">
    <property type="term" value="C:plasma membrane"/>
    <property type="evidence" value="ECO:0007669"/>
    <property type="project" value="TreeGrafter"/>
</dbReference>
<proteinExistence type="inferred from homology"/>
<keyword evidence="2" id="KW-1133">Transmembrane helix</keyword>
<dbReference type="PANTHER" id="PTHR30487">
    <property type="entry name" value="TYPE 4 PREPILIN-LIKE PROTEINS LEADER PEPTIDE-PROCESSING ENZYME"/>
    <property type="match status" value="1"/>
</dbReference>
<dbReference type="PANTHER" id="PTHR30487:SF0">
    <property type="entry name" value="PREPILIN LEADER PEPTIDASE_N-METHYLTRANSFERASE-RELATED"/>
    <property type="match status" value="1"/>
</dbReference>
<keyword evidence="5" id="KW-1185">Reference proteome</keyword>
<comment type="similarity">
    <text evidence="1">Belongs to the peptidase A24 family.</text>
</comment>
<feature type="transmembrane region" description="Helical" evidence="2">
    <location>
        <begin position="94"/>
        <end position="114"/>
    </location>
</feature>
<evidence type="ECO:0000313" key="4">
    <source>
        <dbReference type="EMBL" id="RKI92907.1"/>
    </source>
</evidence>
<name>A0A3A9AND5_9FIRM</name>
<protein>
    <submittedName>
        <fullName evidence="4">Prepilin peptidase</fullName>
    </submittedName>
</protein>
<dbReference type="InterPro" id="IPR000045">
    <property type="entry name" value="Prepilin_IV_endopep_pep"/>
</dbReference>
<dbReference type="Pfam" id="PF01478">
    <property type="entry name" value="Peptidase_A24"/>
    <property type="match status" value="1"/>
</dbReference>
<feature type="transmembrane region" description="Helical" evidence="2">
    <location>
        <begin position="123"/>
        <end position="144"/>
    </location>
</feature>
<accession>A0A3A9AND5</accession>
<keyword evidence="2" id="KW-0472">Membrane</keyword>
<dbReference type="GO" id="GO:0006465">
    <property type="term" value="P:signal peptide processing"/>
    <property type="evidence" value="ECO:0007669"/>
    <property type="project" value="TreeGrafter"/>
</dbReference>
<evidence type="ECO:0000313" key="5">
    <source>
        <dbReference type="Proteomes" id="UP000280696"/>
    </source>
</evidence>
<evidence type="ECO:0000259" key="3">
    <source>
        <dbReference type="Pfam" id="PF01478"/>
    </source>
</evidence>
<dbReference type="OrthoDB" id="9789291at2"/>
<dbReference type="GO" id="GO:0004190">
    <property type="term" value="F:aspartic-type endopeptidase activity"/>
    <property type="evidence" value="ECO:0007669"/>
    <property type="project" value="InterPro"/>
</dbReference>
<feature type="transmembrane region" description="Helical" evidence="2">
    <location>
        <begin position="194"/>
        <end position="211"/>
    </location>
</feature>